<evidence type="ECO:0000256" key="3">
    <source>
        <dbReference type="ARBA" id="ARBA00013191"/>
    </source>
</evidence>
<evidence type="ECO:0000256" key="7">
    <source>
        <dbReference type="ARBA" id="ARBA00022679"/>
    </source>
</evidence>
<dbReference type="PROSITE" id="PS52004">
    <property type="entry name" value="KS3_2"/>
    <property type="match status" value="1"/>
</dbReference>
<evidence type="ECO:0000256" key="14">
    <source>
        <dbReference type="RuleBase" id="RU003694"/>
    </source>
</evidence>
<comment type="function">
    <text evidence="11">Proposed to synthesize NOD factor fatty acyl chain. Involved in the synthesis of a highly unsaturated fatty acid moiety, which forms part of a lipo-oligosaccharide that is responsible for host specificity.</text>
</comment>
<dbReference type="SMART" id="SM00825">
    <property type="entry name" value="PKS_KS"/>
    <property type="match status" value="1"/>
</dbReference>
<dbReference type="GO" id="GO:0006633">
    <property type="term" value="P:fatty acid biosynthetic process"/>
    <property type="evidence" value="ECO:0007669"/>
    <property type="project" value="InterPro"/>
</dbReference>
<keyword evidence="10" id="KW-0472">Membrane</keyword>
<dbReference type="eggNOG" id="KOG1394">
    <property type="taxonomic scope" value="Eukaryota"/>
</dbReference>
<dbReference type="PANTHER" id="PTHR11712">
    <property type="entry name" value="POLYKETIDE SYNTHASE-RELATED"/>
    <property type="match status" value="1"/>
</dbReference>
<dbReference type="EC" id="2.3.1.41" evidence="3"/>
<dbReference type="InterPro" id="IPR014031">
    <property type="entry name" value="Ketoacyl_synth_C"/>
</dbReference>
<dbReference type="PANTHER" id="PTHR11712:SF352">
    <property type="entry name" value="3-OXOACYL-[ACYL-CARRIER-PROTEIN] SYNTHASE"/>
    <property type="match status" value="1"/>
</dbReference>
<dbReference type="KEGG" id="ehx:EMIHUDRAFT_415523"/>
<dbReference type="SUPFAM" id="SSF53901">
    <property type="entry name" value="Thiolase-like"/>
    <property type="match status" value="2"/>
</dbReference>
<evidence type="ECO:0000256" key="13">
    <source>
        <dbReference type="ARBA" id="ARBA00041756"/>
    </source>
</evidence>
<keyword evidence="17" id="KW-1185">Reference proteome</keyword>
<keyword evidence="9" id="KW-1133">Transmembrane helix</keyword>
<accession>A0A0D3JVW9</accession>
<reference evidence="16" key="2">
    <citation type="submission" date="2024-10" db="UniProtKB">
        <authorList>
            <consortium name="EnsemblProtists"/>
        </authorList>
    </citation>
    <scope>IDENTIFICATION</scope>
</reference>
<name>A0A0D3JVW9_EMIH1</name>
<dbReference type="CDD" id="cd00834">
    <property type="entry name" value="KAS_I_II"/>
    <property type="match status" value="1"/>
</dbReference>
<evidence type="ECO:0000256" key="10">
    <source>
        <dbReference type="ARBA" id="ARBA00023136"/>
    </source>
</evidence>
<evidence type="ECO:0000256" key="4">
    <source>
        <dbReference type="ARBA" id="ARBA00022458"/>
    </source>
</evidence>
<dbReference type="Pfam" id="PF02801">
    <property type="entry name" value="Ketoacyl-synt_C"/>
    <property type="match status" value="1"/>
</dbReference>
<dbReference type="AlphaFoldDB" id="A0A0D3JVW9"/>
<evidence type="ECO:0000256" key="9">
    <source>
        <dbReference type="ARBA" id="ARBA00022989"/>
    </source>
</evidence>
<evidence type="ECO:0000256" key="2">
    <source>
        <dbReference type="ARBA" id="ARBA00008467"/>
    </source>
</evidence>
<comment type="subcellular location">
    <subcellularLocation>
        <location evidence="1">Cell inner membrane</location>
    </subcellularLocation>
</comment>
<keyword evidence="7 14" id="KW-0808">Transferase</keyword>
<dbReference type="STRING" id="2903.R1F3A0"/>
<protein>
    <recommendedName>
        <fullName evidence="12">Nodulation protein E</fullName>
        <ecNumber evidence="3">2.3.1.41</ecNumber>
    </recommendedName>
    <alternativeName>
        <fullName evidence="13">Host-specificity of nodulation protein B</fullName>
    </alternativeName>
</protein>
<sequence length="341" mass="35645">MAAAKMALKDGGCDPKDLDSKRFGVLVGSGVGGLDAVERSCDILFNKGPKRISPFLLPSIIGNTAGAMIAIEVGAQGPNYGIVSACATGTHAIGEALKYLQWGECDVMLAGGSEAAVTPLGFAGFNSMRAMCTSANDDPQKASRPFDADRAGFVMGEGSGVLLLETEEHALRRGAKIYCEIAGYAATCDAHHITAPHPEGEGMAACLETAMEAAGVAPEEVQYINAHGTSTPLNDKFETMAYKRVFGEHAYKMKISSTKGATGHLLGAAGGVEAAIVCKVLETGVVPPTINYQTPDPDCDLDYVPNVKHVAEKPIEVAITDNLGFGGHNAALVFKRYQPPQ</sequence>
<dbReference type="Proteomes" id="UP000013827">
    <property type="component" value="Unassembled WGS sequence"/>
</dbReference>
<evidence type="ECO:0000313" key="17">
    <source>
        <dbReference type="Proteomes" id="UP000013827"/>
    </source>
</evidence>
<reference evidence="17" key="1">
    <citation type="journal article" date="2013" name="Nature">
        <title>Pan genome of the phytoplankton Emiliania underpins its global distribution.</title>
        <authorList>
            <person name="Read B.A."/>
            <person name="Kegel J."/>
            <person name="Klute M.J."/>
            <person name="Kuo A."/>
            <person name="Lefebvre S.C."/>
            <person name="Maumus F."/>
            <person name="Mayer C."/>
            <person name="Miller J."/>
            <person name="Monier A."/>
            <person name="Salamov A."/>
            <person name="Young J."/>
            <person name="Aguilar M."/>
            <person name="Claverie J.M."/>
            <person name="Frickenhaus S."/>
            <person name="Gonzalez K."/>
            <person name="Herman E.K."/>
            <person name="Lin Y.C."/>
            <person name="Napier J."/>
            <person name="Ogata H."/>
            <person name="Sarno A.F."/>
            <person name="Shmutz J."/>
            <person name="Schroeder D."/>
            <person name="de Vargas C."/>
            <person name="Verret F."/>
            <person name="von Dassow P."/>
            <person name="Valentin K."/>
            <person name="Van de Peer Y."/>
            <person name="Wheeler G."/>
            <person name="Dacks J.B."/>
            <person name="Delwiche C.F."/>
            <person name="Dyhrman S.T."/>
            <person name="Glockner G."/>
            <person name="John U."/>
            <person name="Richards T."/>
            <person name="Worden A.Z."/>
            <person name="Zhang X."/>
            <person name="Grigoriev I.V."/>
            <person name="Allen A.E."/>
            <person name="Bidle K."/>
            <person name="Borodovsky M."/>
            <person name="Bowler C."/>
            <person name="Brownlee C."/>
            <person name="Cock J.M."/>
            <person name="Elias M."/>
            <person name="Gladyshev V.N."/>
            <person name="Groth M."/>
            <person name="Guda C."/>
            <person name="Hadaegh A."/>
            <person name="Iglesias-Rodriguez M.D."/>
            <person name="Jenkins J."/>
            <person name="Jones B.M."/>
            <person name="Lawson T."/>
            <person name="Leese F."/>
            <person name="Lindquist E."/>
            <person name="Lobanov A."/>
            <person name="Lomsadze A."/>
            <person name="Malik S.B."/>
            <person name="Marsh M.E."/>
            <person name="Mackinder L."/>
            <person name="Mock T."/>
            <person name="Mueller-Roeber B."/>
            <person name="Pagarete A."/>
            <person name="Parker M."/>
            <person name="Probert I."/>
            <person name="Quesneville H."/>
            <person name="Raines C."/>
            <person name="Rensing S.A."/>
            <person name="Riano-Pachon D.M."/>
            <person name="Richier S."/>
            <person name="Rokitta S."/>
            <person name="Shiraiwa Y."/>
            <person name="Soanes D.M."/>
            <person name="van der Giezen M."/>
            <person name="Wahlund T.M."/>
            <person name="Williams B."/>
            <person name="Wilson W."/>
            <person name="Wolfe G."/>
            <person name="Wurch L.L."/>
        </authorList>
    </citation>
    <scope>NUCLEOTIDE SEQUENCE</scope>
</reference>
<dbReference type="InterPro" id="IPR014030">
    <property type="entry name" value="Ketoacyl_synth_N"/>
</dbReference>
<evidence type="ECO:0000256" key="6">
    <source>
        <dbReference type="ARBA" id="ARBA00022519"/>
    </source>
</evidence>
<proteinExistence type="inferred from homology"/>
<dbReference type="FunFam" id="3.40.47.10:FF:000029">
    <property type="entry name" value="3-oxoacyl-[acyl-carrier-protein] synthase 1"/>
    <property type="match status" value="1"/>
</dbReference>
<evidence type="ECO:0000256" key="11">
    <source>
        <dbReference type="ARBA" id="ARBA00037576"/>
    </source>
</evidence>
<dbReference type="Pfam" id="PF00109">
    <property type="entry name" value="ketoacyl-synt"/>
    <property type="match status" value="1"/>
</dbReference>
<dbReference type="NCBIfam" id="NF005589">
    <property type="entry name" value="PRK07314.1"/>
    <property type="match status" value="1"/>
</dbReference>
<evidence type="ECO:0000259" key="15">
    <source>
        <dbReference type="PROSITE" id="PS52004"/>
    </source>
</evidence>
<dbReference type="GO" id="GO:0004315">
    <property type="term" value="F:3-oxoacyl-[acyl-carrier-protein] synthase activity"/>
    <property type="evidence" value="ECO:0007669"/>
    <property type="project" value="UniProtKB-EC"/>
</dbReference>
<feature type="domain" description="Ketosynthase family 3 (KS3)" evidence="15">
    <location>
        <begin position="1"/>
        <end position="336"/>
    </location>
</feature>
<dbReference type="GO" id="GO:0005886">
    <property type="term" value="C:plasma membrane"/>
    <property type="evidence" value="ECO:0007669"/>
    <property type="project" value="UniProtKB-SubCell"/>
</dbReference>
<dbReference type="Gene3D" id="3.40.47.10">
    <property type="match status" value="1"/>
</dbReference>
<dbReference type="RefSeq" id="XP_005780083.1">
    <property type="nucleotide sequence ID" value="XM_005780026.1"/>
</dbReference>
<evidence type="ECO:0000256" key="1">
    <source>
        <dbReference type="ARBA" id="ARBA00004533"/>
    </source>
</evidence>
<keyword evidence="5" id="KW-1003">Cell membrane</keyword>
<keyword evidence="4" id="KW-0536">Nodulation</keyword>
<evidence type="ECO:0000256" key="12">
    <source>
        <dbReference type="ARBA" id="ARBA00039445"/>
    </source>
</evidence>
<comment type="similarity">
    <text evidence="2 14">Belongs to the thiolase-like superfamily. Beta-ketoacyl-ACP synthases family.</text>
</comment>
<evidence type="ECO:0000256" key="5">
    <source>
        <dbReference type="ARBA" id="ARBA00022475"/>
    </source>
</evidence>
<dbReference type="InterPro" id="IPR018201">
    <property type="entry name" value="Ketoacyl_synth_AS"/>
</dbReference>
<dbReference type="HOGENOM" id="CLU_000022_69_2_1"/>
<dbReference type="InterPro" id="IPR020841">
    <property type="entry name" value="PKS_Beta-ketoAc_synthase_dom"/>
</dbReference>
<dbReference type="GeneID" id="17273199"/>
<evidence type="ECO:0000256" key="8">
    <source>
        <dbReference type="ARBA" id="ARBA00022692"/>
    </source>
</evidence>
<organism evidence="16 17">
    <name type="scientific">Emiliania huxleyi (strain CCMP1516)</name>
    <dbReference type="NCBI Taxonomy" id="280463"/>
    <lineage>
        <taxon>Eukaryota</taxon>
        <taxon>Haptista</taxon>
        <taxon>Haptophyta</taxon>
        <taxon>Prymnesiophyceae</taxon>
        <taxon>Isochrysidales</taxon>
        <taxon>Noelaerhabdaceae</taxon>
        <taxon>Emiliania</taxon>
    </lineage>
</organism>
<dbReference type="InterPro" id="IPR000794">
    <property type="entry name" value="Beta-ketoacyl_synthase"/>
</dbReference>
<keyword evidence="6" id="KW-0997">Cell inner membrane</keyword>
<dbReference type="PaxDb" id="2903-EOD27654"/>
<dbReference type="OMA" id="QIGHCLG"/>
<keyword evidence="8" id="KW-0812">Transmembrane</keyword>
<dbReference type="EnsemblProtists" id="EOD27654">
    <property type="protein sequence ID" value="EOD27654"/>
    <property type="gene ID" value="EMIHUDRAFT_415523"/>
</dbReference>
<dbReference type="InterPro" id="IPR016039">
    <property type="entry name" value="Thiolase-like"/>
</dbReference>
<evidence type="ECO:0000313" key="16">
    <source>
        <dbReference type="EnsemblProtists" id="EOD27654"/>
    </source>
</evidence>
<dbReference type="PROSITE" id="PS00606">
    <property type="entry name" value="KS3_1"/>
    <property type="match status" value="1"/>
</dbReference>